<dbReference type="Proteomes" id="UP000019460">
    <property type="component" value="Unassembled WGS sequence"/>
</dbReference>
<protein>
    <submittedName>
        <fullName evidence="2">Uncharacterized protein</fullName>
    </submittedName>
</protein>
<dbReference type="EMBL" id="AONC01000029">
    <property type="protein sequence ID" value="EXJ15149.1"/>
    <property type="molecule type" value="Genomic_DNA"/>
</dbReference>
<proteinExistence type="predicted"/>
<accession>W9V6W3</accession>
<reference evidence="2 3" key="1">
    <citation type="submission" date="2012-11" db="EMBL/GenBank/DDBJ databases">
        <title>Genome assembly of Thiorhodococcus sp. AK35.</title>
        <authorList>
            <person name="Nupur N."/>
            <person name="Khatri I."/>
            <person name="Subramanian S."/>
            <person name="Pinnaka A."/>
        </authorList>
    </citation>
    <scope>NUCLEOTIDE SEQUENCE [LARGE SCALE GENOMIC DNA]</scope>
    <source>
        <strain evidence="2 3">AK35</strain>
    </source>
</reference>
<feature type="compositionally biased region" description="Basic residues" evidence="1">
    <location>
        <begin position="1"/>
        <end position="13"/>
    </location>
</feature>
<gene>
    <name evidence="2" type="ORF">D779_1703</name>
</gene>
<name>W9V6W3_9GAMM</name>
<organism evidence="2 3">
    <name type="scientific">Imhoffiella purpurea</name>
    <dbReference type="NCBI Taxonomy" id="1249627"/>
    <lineage>
        <taxon>Bacteria</taxon>
        <taxon>Pseudomonadati</taxon>
        <taxon>Pseudomonadota</taxon>
        <taxon>Gammaproteobacteria</taxon>
        <taxon>Chromatiales</taxon>
        <taxon>Chromatiaceae</taxon>
        <taxon>Imhoffiella</taxon>
    </lineage>
</organism>
<evidence type="ECO:0000313" key="2">
    <source>
        <dbReference type="EMBL" id="EXJ15149.1"/>
    </source>
</evidence>
<sequence length="38" mass="4332">MQKAKGMKPKRGTRGREPIPNIETGWARTAQPDENQRP</sequence>
<feature type="region of interest" description="Disordered" evidence="1">
    <location>
        <begin position="1"/>
        <end position="38"/>
    </location>
</feature>
<comment type="caution">
    <text evidence="2">The sequence shown here is derived from an EMBL/GenBank/DDBJ whole genome shotgun (WGS) entry which is preliminary data.</text>
</comment>
<evidence type="ECO:0000313" key="3">
    <source>
        <dbReference type="Proteomes" id="UP000019460"/>
    </source>
</evidence>
<keyword evidence="3" id="KW-1185">Reference proteome</keyword>
<evidence type="ECO:0000256" key="1">
    <source>
        <dbReference type="SAM" id="MobiDB-lite"/>
    </source>
</evidence>
<dbReference type="AlphaFoldDB" id="W9V6W3"/>